<feature type="domain" description="YCII-related" evidence="2">
    <location>
        <begin position="9"/>
        <end position="93"/>
    </location>
</feature>
<name>A0A0C3L2P9_9AGAM</name>
<protein>
    <recommendedName>
        <fullName evidence="2">YCII-related domain-containing protein</fullName>
    </recommendedName>
</protein>
<gene>
    <name evidence="3" type="ORF">M407DRAFT_34358</name>
</gene>
<evidence type="ECO:0000259" key="2">
    <source>
        <dbReference type="Pfam" id="PF03795"/>
    </source>
</evidence>
<organism evidence="3 4">
    <name type="scientific">Tulasnella calospora MUT 4182</name>
    <dbReference type="NCBI Taxonomy" id="1051891"/>
    <lineage>
        <taxon>Eukaryota</taxon>
        <taxon>Fungi</taxon>
        <taxon>Dikarya</taxon>
        <taxon>Basidiomycota</taxon>
        <taxon>Agaricomycotina</taxon>
        <taxon>Agaricomycetes</taxon>
        <taxon>Cantharellales</taxon>
        <taxon>Tulasnellaceae</taxon>
        <taxon>Tulasnella</taxon>
    </lineage>
</organism>
<dbReference type="AlphaFoldDB" id="A0A0C3L2P9"/>
<dbReference type="PANTHER" id="PTHR33606">
    <property type="entry name" value="PROTEIN YCII"/>
    <property type="match status" value="1"/>
</dbReference>
<dbReference type="SUPFAM" id="SSF54909">
    <property type="entry name" value="Dimeric alpha+beta barrel"/>
    <property type="match status" value="1"/>
</dbReference>
<dbReference type="OrthoDB" id="5519740at2759"/>
<feature type="compositionally biased region" description="Basic and acidic residues" evidence="1">
    <location>
        <begin position="29"/>
        <end position="40"/>
    </location>
</feature>
<evidence type="ECO:0000313" key="4">
    <source>
        <dbReference type="Proteomes" id="UP000054248"/>
    </source>
</evidence>
<reference evidence="4" key="2">
    <citation type="submission" date="2015-01" db="EMBL/GenBank/DDBJ databases">
        <title>Evolutionary Origins and Diversification of the Mycorrhizal Mutualists.</title>
        <authorList>
            <consortium name="DOE Joint Genome Institute"/>
            <consortium name="Mycorrhizal Genomics Consortium"/>
            <person name="Kohler A."/>
            <person name="Kuo A."/>
            <person name="Nagy L.G."/>
            <person name="Floudas D."/>
            <person name="Copeland A."/>
            <person name="Barry K.W."/>
            <person name="Cichocki N."/>
            <person name="Veneault-Fourrey C."/>
            <person name="LaButti K."/>
            <person name="Lindquist E.A."/>
            <person name="Lipzen A."/>
            <person name="Lundell T."/>
            <person name="Morin E."/>
            <person name="Murat C."/>
            <person name="Riley R."/>
            <person name="Ohm R."/>
            <person name="Sun H."/>
            <person name="Tunlid A."/>
            <person name="Henrissat B."/>
            <person name="Grigoriev I.V."/>
            <person name="Hibbett D.S."/>
            <person name="Martin F."/>
        </authorList>
    </citation>
    <scope>NUCLEOTIDE SEQUENCE [LARGE SCALE GENOMIC DNA]</scope>
    <source>
        <strain evidence="4">MUT 4182</strain>
    </source>
</reference>
<feature type="region of interest" description="Disordered" evidence="1">
    <location>
        <begin position="29"/>
        <end position="56"/>
    </location>
</feature>
<sequence length="111" mass="12451">MSSTTSHIFVVWAPDDEAPGTFEKRMKVRDEHATRAKSDPTVRLAGPMLSPESVTGGERKLVGSMFLIEATKLDEVREKMEQDVYWKTGVWDKSKLTILPYLPVLGTTKVV</sequence>
<evidence type="ECO:0000313" key="3">
    <source>
        <dbReference type="EMBL" id="KIO16012.1"/>
    </source>
</evidence>
<dbReference type="InterPro" id="IPR051807">
    <property type="entry name" value="Sec-metab_biosynth-assoc"/>
</dbReference>
<dbReference type="Pfam" id="PF03795">
    <property type="entry name" value="YCII"/>
    <property type="match status" value="1"/>
</dbReference>
<proteinExistence type="predicted"/>
<evidence type="ECO:0000256" key="1">
    <source>
        <dbReference type="SAM" id="MobiDB-lite"/>
    </source>
</evidence>
<dbReference type="Gene3D" id="3.30.70.1060">
    <property type="entry name" value="Dimeric alpha+beta barrel"/>
    <property type="match status" value="1"/>
</dbReference>
<reference evidence="3 4" key="1">
    <citation type="submission" date="2014-04" db="EMBL/GenBank/DDBJ databases">
        <authorList>
            <consortium name="DOE Joint Genome Institute"/>
            <person name="Kuo A."/>
            <person name="Girlanda M."/>
            <person name="Perotto S."/>
            <person name="Kohler A."/>
            <person name="Nagy L.G."/>
            <person name="Floudas D."/>
            <person name="Copeland A."/>
            <person name="Barry K.W."/>
            <person name="Cichocki N."/>
            <person name="Veneault-Fourrey C."/>
            <person name="LaButti K."/>
            <person name="Lindquist E.A."/>
            <person name="Lipzen A."/>
            <person name="Lundell T."/>
            <person name="Morin E."/>
            <person name="Murat C."/>
            <person name="Sun H."/>
            <person name="Tunlid A."/>
            <person name="Henrissat B."/>
            <person name="Grigoriev I.V."/>
            <person name="Hibbett D.S."/>
            <person name="Martin F."/>
            <person name="Nordberg H.P."/>
            <person name="Cantor M.N."/>
            <person name="Hua S.X."/>
        </authorList>
    </citation>
    <scope>NUCLEOTIDE SEQUENCE [LARGE SCALE GENOMIC DNA]</scope>
    <source>
        <strain evidence="3 4">MUT 4182</strain>
    </source>
</reference>
<dbReference type="Proteomes" id="UP000054248">
    <property type="component" value="Unassembled WGS sequence"/>
</dbReference>
<accession>A0A0C3L2P9</accession>
<dbReference type="PANTHER" id="PTHR33606:SF3">
    <property type="entry name" value="PROTEIN YCII"/>
    <property type="match status" value="1"/>
</dbReference>
<dbReference type="InterPro" id="IPR011008">
    <property type="entry name" value="Dimeric_a/b-barrel"/>
</dbReference>
<dbReference type="HOGENOM" id="CLU_110355_2_1_1"/>
<keyword evidence="4" id="KW-1185">Reference proteome</keyword>
<dbReference type="EMBL" id="KN823712">
    <property type="protein sequence ID" value="KIO16012.1"/>
    <property type="molecule type" value="Genomic_DNA"/>
</dbReference>
<dbReference type="InterPro" id="IPR005545">
    <property type="entry name" value="YCII"/>
</dbReference>